<organism evidence="2 3">
    <name type="scientific">Podospora australis</name>
    <dbReference type="NCBI Taxonomy" id="1536484"/>
    <lineage>
        <taxon>Eukaryota</taxon>
        <taxon>Fungi</taxon>
        <taxon>Dikarya</taxon>
        <taxon>Ascomycota</taxon>
        <taxon>Pezizomycotina</taxon>
        <taxon>Sordariomycetes</taxon>
        <taxon>Sordariomycetidae</taxon>
        <taxon>Sordariales</taxon>
        <taxon>Podosporaceae</taxon>
        <taxon>Podospora</taxon>
    </lineage>
</organism>
<dbReference type="Proteomes" id="UP001302126">
    <property type="component" value="Unassembled WGS sequence"/>
</dbReference>
<keyword evidence="1" id="KW-0812">Transmembrane</keyword>
<accession>A0AAN6WQZ0</accession>
<proteinExistence type="predicted"/>
<keyword evidence="3" id="KW-1185">Reference proteome</keyword>
<dbReference type="AlphaFoldDB" id="A0AAN6WQZ0"/>
<name>A0AAN6WQZ0_9PEZI</name>
<gene>
    <name evidence="2" type="ORF">QBC35DRAFT_500997</name>
</gene>
<dbReference type="EMBL" id="MU864421">
    <property type="protein sequence ID" value="KAK4186555.1"/>
    <property type="molecule type" value="Genomic_DNA"/>
</dbReference>
<reference evidence="2" key="1">
    <citation type="journal article" date="2023" name="Mol. Phylogenet. Evol.">
        <title>Genome-scale phylogeny and comparative genomics of the fungal order Sordariales.</title>
        <authorList>
            <person name="Hensen N."/>
            <person name="Bonometti L."/>
            <person name="Westerberg I."/>
            <person name="Brannstrom I.O."/>
            <person name="Guillou S."/>
            <person name="Cros-Aarteil S."/>
            <person name="Calhoun S."/>
            <person name="Haridas S."/>
            <person name="Kuo A."/>
            <person name="Mondo S."/>
            <person name="Pangilinan J."/>
            <person name="Riley R."/>
            <person name="LaButti K."/>
            <person name="Andreopoulos B."/>
            <person name="Lipzen A."/>
            <person name="Chen C."/>
            <person name="Yan M."/>
            <person name="Daum C."/>
            <person name="Ng V."/>
            <person name="Clum A."/>
            <person name="Steindorff A."/>
            <person name="Ohm R.A."/>
            <person name="Martin F."/>
            <person name="Silar P."/>
            <person name="Natvig D.O."/>
            <person name="Lalanne C."/>
            <person name="Gautier V."/>
            <person name="Ament-Velasquez S.L."/>
            <person name="Kruys A."/>
            <person name="Hutchinson M.I."/>
            <person name="Powell A.J."/>
            <person name="Barry K."/>
            <person name="Miller A.N."/>
            <person name="Grigoriev I.V."/>
            <person name="Debuchy R."/>
            <person name="Gladieux P."/>
            <person name="Hiltunen Thoren M."/>
            <person name="Johannesson H."/>
        </authorList>
    </citation>
    <scope>NUCLEOTIDE SEQUENCE</scope>
    <source>
        <strain evidence="2">PSN309</strain>
    </source>
</reference>
<evidence type="ECO:0000256" key="1">
    <source>
        <dbReference type="SAM" id="Phobius"/>
    </source>
</evidence>
<feature type="non-terminal residue" evidence="2">
    <location>
        <position position="72"/>
    </location>
</feature>
<protein>
    <submittedName>
        <fullName evidence="2">Uncharacterized protein</fullName>
    </submittedName>
</protein>
<sequence length="72" mass="8364">MYMSPLIHGIGTLTWLLYFSSLEYLGAWRITSELYAMCTGNQRSQDTILVDIEPFMCPGHLPFKQKSSRYRV</sequence>
<evidence type="ECO:0000313" key="2">
    <source>
        <dbReference type="EMBL" id="KAK4186555.1"/>
    </source>
</evidence>
<keyword evidence="1" id="KW-1133">Transmembrane helix</keyword>
<keyword evidence="1" id="KW-0472">Membrane</keyword>
<feature type="transmembrane region" description="Helical" evidence="1">
    <location>
        <begin position="6"/>
        <end position="27"/>
    </location>
</feature>
<comment type="caution">
    <text evidence="2">The sequence shown here is derived from an EMBL/GenBank/DDBJ whole genome shotgun (WGS) entry which is preliminary data.</text>
</comment>
<evidence type="ECO:0000313" key="3">
    <source>
        <dbReference type="Proteomes" id="UP001302126"/>
    </source>
</evidence>
<reference evidence="2" key="2">
    <citation type="submission" date="2023-05" db="EMBL/GenBank/DDBJ databases">
        <authorList>
            <consortium name="Lawrence Berkeley National Laboratory"/>
            <person name="Steindorff A."/>
            <person name="Hensen N."/>
            <person name="Bonometti L."/>
            <person name="Westerberg I."/>
            <person name="Brannstrom I.O."/>
            <person name="Guillou S."/>
            <person name="Cros-Aarteil S."/>
            <person name="Calhoun S."/>
            <person name="Haridas S."/>
            <person name="Kuo A."/>
            <person name="Mondo S."/>
            <person name="Pangilinan J."/>
            <person name="Riley R."/>
            <person name="Labutti K."/>
            <person name="Andreopoulos B."/>
            <person name="Lipzen A."/>
            <person name="Chen C."/>
            <person name="Yanf M."/>
            <person name="Daum C."/>
            <person name="Ng V."/>
            <person name="Clum A."/>
            <person name="Ohm R."/>
            <person name="Martin F."/>
            <person name="Silar P."/>
            <person name="Natvig D."/>
            <person name="Lalanne C."/>
            <person name="Gautier V."/>
            <person name="Ament-Velasquez S.L."/>
            <person name="Kruys A."/>
            <person name="Hutchinson M.I."/>
            <person name="Powell A.J."/>
            <person name="Barry K."/>
            <person name="Miller A.N."/>
            <person name="Grigoriev I.V."/>
            <person name="Debuchy R."/>
            <person name="Gladieux P."/>
            <person name="Thoren M.H."/>
            <person name="Johannesson H."/>
        </authorList>
    </citation>
    <scope>NUCLEOTIDE SEQUENCE</scope>
    <source>
        <strain evidence="2">PSN309</strain>
    </source>
</reference>